<dbReference type="Gene3D" id="2.60.40.1240">
    <property type="match status" value="1"/>
</dbReference>
<dbReference type="AlphaFoldDB" id="A0A0F5LFL9"/>
<dbReference type="STRING" id="361041.VW35_03300"/>
<evidence type="ECO:0000313" key="4">
    <source>
        <dbReference type="Proteomes" id="UP000033514"/>
    </source>
</evidence>
<comment type="caution">
    <text evidence="3">The sequence shown here is derived from an EMBL/GenBank/DDBJ whole genome shotgun (WGS) entry which is preliminary data.</text>
</comment>
<keyword evidence="4" id="KW-1185">Reference proteome</keyword>
<feature type="signal peptide" evidence="2">
    <location>
        <begin position="1"/>
        <end position="24"/>
    </location>
</feature>
<accession>A0A0F5LFL9</accession>
<evidence type="ECO:0008006" key="5">
    <source>
        <dbReference type="Google" id="ProtNLM"/>
    </source>
</evidence>
<organism evidence="3 4">
    <name type="scientific">Devosia soli</name>
    <dbReference type="NCBI Taxonomy" id="361041"/>
    <lineage>
        <taxon>Bacteria</taxon>
        <taxon>Pseudomonadati</taxon>
        <taxon>Pseudomonadota</taxon>
        <taxon>Alphaproteobacteria</taxon>
        <taxon>Hyphomicrobiales</taxon>
        <taxon>Devosiaceae</taxon>
        <taxon>Devosia</taxon>
    </lineage>
</organism>
<evidence type="ECO:0000313" key="3">
    <source>
        <dbReference type="EMBL" id="KKB81181.1"/>
    </source>
</evidence>
<proteinExistence type="predicted"/>
<dbReference type="Proteomes" id="UP000033514">
    <property type="component" value="Unassembled WGS sequence"/>
</dbReference>
<keyword evidence="1 2" id="KW-0732">Signal</keyword>
<protein>
    <recommendedName>
        <fullName evidence="5">DUF4352 domain-containing protein</fullName>
    </recommendedName>
</protein>
<name>A0A0F5LFL9_9HYPH</name>
<evidence type="ECO:0000256" key="2">
    <source>
        <dbReference type="SAM" id="SignalP"/>
    </source>
</evidence>
<sequence>MTIAGVIVAALTLSFLQTTTPPYAMITGPLKTSGQQGEAVTSTTFSVQVGDVARARTIGYNRFGEAVALESSGVWVVVSAELRGFKETMPVHGATIVGASGRRYRQSDRASGAPDVLSTKVLQPGLPTTGIFIFEMPEDETGTMTLVVSEQYEPQLQDEISLTLEPQDEAVRERLDIGPDGI</sequence>
<gene>
    <name evidence="3" type="ORF">VW35_03300</name>
</gene>
<feature type="chain" id="PRO_5002491811" description="DUF4352 domain-containing protein" evidence="2">
    <location>
        <begin position="25"/>
        <end position="182"/>
    </location>
</feature>
<dbReference type="EMBL" id="LAJG01000005">
    <property type="protein sequence ID" value="KKB81181.1"/>
    <property type="molecule type" value="Genomic_DNA"/>
</dbReference>
<reference evidence="3 4" key="1">
    <citation type="submission" date="2015-03" db="EMBL/GenBank/DDBJ databases">
        <authorList>
            <person name="Hassan Y.I."/>
            <person name="Lepp D."/>
            <person name="Zhou T."/>
        </authorList>
    </citation>
    <scope>NUCLEOTIDE SEQUENCE [LARGE SCALE GENOMIC DNA]</scope>
    <source>
        <strain evidence="3 4">GH2-10</strain>
    </source>
</reference>
<dbReference type="InterPro" id="IPR029050">
    <property type="entry name" value="Immunoprotect_excell_Ig-like"/>
</dbReference>
<dbReference type="PATRIC" id="fig|361041.3.peg.4056"/>
<evidence type="ECO:0000256" key="1">
    <source>
        <dbReference type="ARBA" id="ARBA00022729"/>
    </source>
</evidence>